<keyword evidence="1" id="KW-0677">Repeat</keyword>
<protein>
    <submittedName>
        <fullName evidence="5">Ankyrin repeat domain-containing protein</fullName>
    </submittedName>
</protein>
<dbReference type="EMBL" id="DXFQ01000051">
    <property type="protein sequence ID" value="HIX19567.1"/>
    <property type="molecule type" value="Genomic_DNA"/>
</dbReference>
<feature type="repeat" description="ANK" evidence="3">
    <location>
        <begin position="252"/>
        <end position="284"/>
    </location>
</feature>
<gene>
    <name evidence="5" type="ORF">H9862_03065</name>
</gene>
<evidence type="ECO:0000313" key="6">
    <source>
        <dbReference type="Proteomes" id="UP000823964"/>
    </source>
</evidence>
<reference evidence="5" key="2">
    <citation type="submission" date="2021-04" db="EMBL/GenBank/DDBJ databases">
        <authorList>
            <person name="Gilroy R."/>
        </authorList>
    </citation>
    <scope>NUCLEOTIDE SEQUENCE</scope>
    <source>
        <strain evidence="5">14975</strain>
    </source>
</reference>
<proteinExistence type="predicted"/>
<dbReference type="Pfam" id="PF12796">
    <property type="entry name" value="Ank_2"/>
    <property type="match status" value="2"/>
</dbReference>
<dbReference type="InterPro" id="IPR036770">
    <property type="entry name" value="Ankyrin_rpt-contain_sf"/>
</dbReference>
<dbReference type="Gene3D" id="1.25.40.20">
    <property type="entry name" value="Ankyrin repeat-containing domain"/>
    <property type="match status" value="3"/>
</dbReference>
<feature type="signal peptide" evidence="4">
    <location>
        <begin position="1"/>
        <end position="26"/>
    </location>
</feature>
<sequence length="369" mass="38799">MKRSIQTLLVAGSALALLTSGQVALRAPLEESPSAAVGSIGADELRHPDKATLQRIGSVMAHGDVSDLEHLLNAGLDVNATDESGTSLLLAATLLNRDDMVRCLLEHGADIHQEKDPCVTPLIAAAITGNVNVMDVLLADPRSDINESAGNGFTPLIIASGTGAISSVQVLSALGADPDKCDADGTSPLQAAFESDAYTPEIVRCLLEHGADPNLANKRGLTPLHKAVGHGNATCVSLLLRHGARIDRADKAGMTPLMYAAARADEPIVRTLLDNRASVHRRDSSGRTPLIYALLAPVSSPSDIAAAESDAADGESNIVTPAEKKQVVLRLLEAGADPAIRDSDGRSAYDYAPTDELRQLFENRRPEKQ</sequence>
<evidence type="ECO:0000256" key="3">
    <source>
        <dbReference type="PROSITE-ProRule" id="PRU00023"/>
    </source>
</evidence>
<comment type="caution">
    <text evidence="5">The sequence shown here is derived from an EMBL/GenBank/DDBJ whole genome shotgun (WGS) entry which is preliminary data.</text>
</comment>
<feature type="repeat" description="ANK" evidence="3">
    <location>
        <begin position="84"/>
        <end position="116"/>
    </location>
</feature>
<accession>A0A9D2AGX6</accession>
<name>A0A9D2AGX6_9BACT</name>
<evidence type="ECO:0000256" key="4">
    <source>
        <dbReference type="SAM" id="SignalP"/>
    </source>
</evidence>
<feature type="repeat" description="ANK" evidence="3">
    <location>
        <begin position="184"/>
        <end position="218"/>
    </location>
</feature>
<dbReference type="Proteomes" id="UP000823964">
    <property type="component" value="Unassembled WGS sequence"/>
</dbReference>
<keyword evidence="4" id="KW-0732">Signal</keyword>
<dbReference type="InterPro" id="IPR002110">
    <property type="entry name" value="Ankyrin_rpt"/>
</dbReference>
<feature type="repeat" description="ANK" evidence="3">
    <location>
        <begin position="219"/>
        <end position="251"/>
    </location>
</feature>
<dbReference type="SUPFAM" id="SSF48403">
    <property type="entry name" value="Ankyrin repeat"/>
    <property type="match status" value="1"/>
</dbReference>
<dbReference type="SMART" id="SM00248">
    <property type="entry name" value="ANK"/>
    <property type="match status" value="7"/>
</dbReference>
<dbReference type="AlphaFoldDB" id="A0A9D2AGX6"/>
<evidence type="ECO:0000313" key="5">
    <source>
        <dbReference type="EMBL" id="HIX19567.1"/>
    </source>
</evidence>
<feature type="chain" id="PRO_5039103194" evidence="4">
    <location>
        <begin position="27"/>
        <end position="369"/>
    </location>
</feature>
<dbReference type="PANTHER" id="PTHR24198">
    <property type="entry name" value="ANKYRIN REPEAT AND PROTEIN KINASE DOMAIN-CONTAINING PROTEIN"/>
    <property type="match status" value="1"/>
</dbReference>
<dbReference type="PROSITE" id="PS50088">
    <property type="entry name" value="ANK_REPEAT"/>
    <property type="match status" value="5"/>
</dbReference>
<organism evidence="5 6">
    <name type="scientific">Candidatus Akkermansia intestinigallinarum</name>
    <dbReference type="NCBI Taxonomy" id="2838431"/>
    <lineage>
        <taxon>Bacteria</taxon>
        <taxon>Pseudomonadati</taxon>
        <taxon>Verrucomicrobiota</taxon>
        <taxon>Verrucomicrobiia</taxon>
        <taxon>Verrucomicrobiales</taxon>
        <taxon>Akkermansiaceae</taxon>
        <taxon>Akkermansia</taxon>
    </lineage>
</organism>
<evidence type="ECO:0000256" key="1">
    <source>
        <dbReference type="ARBA" id="ARBA00022737"/>
    </source>
</evidence>
<reference evidence="5" key="1">
    <citation type="journal article" date="2021" name="PeerJ">
        <title>Extensive microbial diversity within the chicken gut microbiome revealed by metagenomics and culture.</title>
        <authorList>
            <person name="Gilroy R."/>
            <person name="Ravi A."/>
            <person name="Getino M."/>
            <person name="Pursley I."/>
            <person name="Horton D.L."/>
            <person name="Alikhan N.F."/>
            <person name="Baker D."/>
            <person name="Gharbi K."/>
            <person name="Hall N."/>
            <person name="Watson M."/>
            <person name="Adriaenssens E.M."/>
            <person name="Foster-Nyarko E."/>
            <person name="Jarju S."/>
            <person name="Secka A."/>
            <person name="Antonio M."/>
            <person name="Oren A."/>
            <person name="Chaudhuri R.R."/>
            <person name="La Ragione R."/>
            <person name="Hildebrand F."/>
            <person name="Pallen M.J."/>
        </authorList>
    </citation>
    <scope>NUCLEOTIDE SEQUENCE</scope>
    <source>
        <strain evidence="5">14975</strain>
    </source>
</reference>
<dbReference type="PROSITE" id="PS50297">
    <property type="entry name" value="ANK_REP_REGION"/>
    <property type="match status" value="3"/>
</dbReference>
<keyword evidence="2 3" id="KW-0040">ANK repeat</keyword>
<dbReference type="PANTHER" id="PTHR24198:SF165">
    <property type="entry name" value="ANKYRIN REPEAT-CONTAINING PROTEIN-RELATED"/>
    <property type="match status" value="1"/>
</dbReference>
<feature type="repeat" description="ANK" evidence="3">
    <location>
        <begin position="151"/>
        <end position="183"/>
    </location>
</feature>
<evidence type="ECO:0000256" key="2">
    <source>
        <dbReference type="ARBA" id="ARBA00023043"/>
    </source>
</evidence>